<organism evidence="2 3">
    <name type="scientific">Prorocentrum cordatum</name>
    <dbReference type="NCBI Taxonomy" id="2364126"/>
    <lineage>
        <taxon>Eukaryota</taxon>
        <taxon>Sar</taxon>
        <taxon>Alveolata</taxon>
        <taxon>Dinophyceae</taxon>
        <taxon>Prorocentrales</taxon>
        <taxon>Prorocentraceae</taxon>
        <taxon>Prorocentrum</taxon>
    </lineage>
</organism>
<keyword evidence="3" id="KW-1185">Reference proteome</keyword>
<proteinExistence type="predicted"/>
<feature type="region of interest" description="Disordered" evidence="1">
    <location>
        <begin position="154"/>
        <end position="397"/>
    </location>
</feature>
<evidence type="ECO:0000256" key="1">
    <source>
        <dbReference type="SAM" id="MobiDB-lite"/>
    </source>
</evidence>
<feature type="compositionally biased region" description="Gly residues" evidence="1">
    <location>
        <begin position="360"/>
        <end position="380"/>
    </location>
</feature>
<dbReference type="Proteomes" id="UP001189429">
    <property type="component" value="Unassembled WGS sequence"/>
</dbReference>
<feature type="region of interest" description="Disordered" evidence="1">
    <location>
        <begin position="42"/>
        <end position="79"/>
    </location>
</feature>
<feature type="region of interest" description="Disordered" evidence="1">
    <location>
        <begin position="808"/>
        <end position="846"/>
    </location>
</feature>
<evidence type="ECO:0000313" key="2">
    <source>
        <dbReference type="EMBL" id="CAK0859054.1"/>
    </source>
</evidence>
<accession>A0ABN9UHC9</accession>
<dbReference type="PANTHER" id="PTHR24216">
    <property type="entry name" value="PAXILLIN-RELATED"/>
    <property type="match status" value="1"/>
</dbReference>
<feature type="compositionally biased region" description="Gly residues" evidence="1">
    <location>
        <begin position="820"/>
        <end position="834"/>
    </location>
</feature>
<reference evidence="2" key="1">
    <citation type="submission" date="2023-10" db="EMBL/GenBank/DDBJ databases">
        <authorList>
            <person name="Chen Y."/>
            <person name="Shah S."/>
            <person name="Dougan E. K."/>
            <person name="Thang M."/>
            <person name="Chan C."/>
        </authorList>
    </citation>
    <scope>NUCLEOTIDE SEQUENCE [LARGE SCALE GENOMIC DNA]</scope>
</reference>
<dbReference type="PANTHER" id="PTHR24216:SF65">
    <property type="entry name" value="PAXILLIN-LIKE PROTEIN 1"/>
    <property type="match status" value="1"/>
</dbReference>
<sequence length="883" mass="89617">MPVVPVCPGHGASDVGCSGCHGRAMWWQGFDLVRFQSAAADLPHGQQHPERRPGCGRASKARPQEASFGAEKRSRPLSAPALLRGEGHLSRYHTAVNGADAMGQKRQAIEELAVDLSKLALRQEALEFRRQLRQSVAADPCHQDLHVLHNGAARARTVASRPQSASAVGSPPRRVTSPRPQSASAVGSPPRRATAPRPQSTSAVGSPPRRATAPRPQSASASGGPPRRANALRPQSASAAGSPPRTATAPPPQSAGPAAAAGEAGAAPPPQSGASAAAAALRAAALRPQSAPTAPADAAPAGPGRAAAGGPAGGAAPPAGSAAPRRRGEGRGRAAGGESGGAPRGASPARREACADGPGEASGGGRGDAAVQGGGLGQGRGTITAGGSASKGPGSDADQLKRLRTLLHHDVARHCKRIGIEVELLQGSTGLDIAKKMRSFTRFIQLQRMGQMRRDRNASSSETPGLTAGMTSALKRRLAVGRRKSQVPAEDADIPDQVSDKDALVKLAAFFAGLDMPLRDALSRIGRRGEHHFRLHDWNYGLAQLGFTGNAAQAFRLLDAREWRVLTVAEVEAQLLRLDKRLAVPAFGERACTMPGLMSVAGRGVCGLLRADPGARAEQSVARKAGTQPGRGERESHFLQCSVQDGLNGAPELRTRGHLLAQGHLRASEAAAGALGASALLLGSLALEVGAGAGVLLPVDGPVHELVAGALSAQQRQDAAWLSDSLDTGAQALALAAAAALALRGRSVPAVAAAASAPLGLQGVRVIYRALKAGVGRARPSPKAAARRLLPLGAHGALRLLRGAPRLRARPEARGRRRGAGGAAVGPGGAGRVAGDGSAARPRGRALGDDTAGGAALGVAAAALAELLLLGLAGDSAARGEDD</sequence>
<protein>
    <submittedName>
        <fullName evidence="2">Uncharacterized protein</fullName>
    </submittedName>
</protein>
<evidence type="ECO:0000313" key="3">
    <source>
        <dbReference type="Proteomes" id="UP001189429"/>
    </source>
</evidence>
<feature type="compositionally biased region" description="Gly residues" evidence="1">
    <location>
        <begin position="333"/>
        <end position="343"/>
    </location>
</feature>
<comment type="caution">
    <text evidence="2">The sequence shown here is derived from an EMBL/GenBank/DDBJ whole genome shotgun (WGS) entry which is preliminary data.</text>
</comment>
<feature type="compositionally biased region" description="Low complexity" evidence="1">
    <location>
        <begin position="255"/>
        <end position="323"/>
    </location>
</feature>
<dbReference type="EMBL" id="CAUYUJ010015863">
    <property type="protein sequence ID" value="CAK0859054.1"/>
    <property type="molecule type" value="Genomic_DNA"/>
</dbReference>
<name>A0ABN9UHC9_9DINO</name>
<gene>
    <name evidence="2" type="ORF">PCOR1329_LOCUS48543</name>
</gene>